<gene>
    <name evidence="10" type="primary">folA</name>
    <name evidence="10" type="ORF">CIT292_09407</name>
</gene>
<comment type="function">
    <text evidence="7">Key enzyme in folate metabolism. Catalyzes an essential reaction for de novo glycine and purine synthesis, and for DNA precursor synthesis.</text>
</comment>
<evidence type="ECO:0000313" key="10">
    <source>
        <dbReference type="EMBL" id="EFE07520.1"/>
    </source>
</evidence>
<keyword evidence="6 10" id="KW-0560">Oxidoreductase</keyword>
<evidence type="ECO:0000256" key="8">
    <source>
        <dbReference type="RuleBase" id="RU004474"/>
    </source>
</evidence>
<dbReference type="PANTHER" id="PTHR48069">
    <property type="entry name" value="DIHYDROFOLATE REDUCTASE"/>
    <property type="match status" value="1"/>
</dbReference>
<dbReference type="PROSITE" id="PS00075">
    <property type="entry name" value="DHFR_1"/>
    <property type="match status" value="1"/>
</dbReference>
<dbReference type="GO" id="GO:0005829">
    <property type="term" value="C:cytosol"/>
    <property type="evidence" value="ECO:0007669"/>
    <property type="project" value="TreeGrafter"/>
</dbReference>
<dbReference type="UniPathway" id="UPA00077">
    <property type="reaction ID" value="UER00158"/>
</dbReference>
<comment type="similarity">
    <text evidence="2 8">Belongs to the dihydrofolate reductase family.</text>
</comment>
<dbReference type="FunFam" id="3.40.430.10:FF:000001">
    <property type="entry name" value="Dihydrofolate reductase"/>
    <property type="match status" value="1"/>
</dbReference>
<dbReference type="PROSITE" id="PS51330">
    <property type="entry name" value="DHFR_2"/>
    <property type="match status" value="1"/>
</dbReference>
<evidence type="ECO:0000256" key="6">
    <source>
        <dbReference type="ARBA" id="ARBA00023002"/>
    </source>
</evidence>
<keyword evidence="5" id="KW-0521">NADP</keyword>
<proteinExistence type="inferred from homology"/>
<evidence type="ECO:0000256" key="7">
    <source>
        <dbReference type="ARBA" id="ARBA00025067"/>
    </source>
</evidence>
<dbReference type="InterPro" id="IPR017925">
    <property type="entry name" value="DHFR_CS"/>
</dbReference>
<comment type="caution">
    <text evidence="10">The sequence shown here is derived from an EMBL/GenBank/DDBJ whole genome shotgun (WGS) entry which is preliminary data.</text>
</comment>
<name>D4BF41_9ENTR</name>
<sequence>MLGVHLEVADSPAEQKIFLHIFLWLVDERLRFPYSGDNFFVSGKHSMISLIAALAVDRVIGMENAMPWNLPADLAWFKRNTLNKPVVMGRHTWESIGRPLPGRKNIVISSKPGTDDRVQWVKSVDEAIAACGDEPEIMVIGGGRVYEQFLPKAQKLYLTHIDAEVEGDTHFPDYEPDDWESVFSEFHDADAQNSHSYCFEILERR</sequence>
<evidence type="ECO:0000313" key="11">
    <source>
        <dbReference type="Proteomes" id="UP000003880"/>
    </source>
</evidence>
<dbReference type="InterPro" id="IPR012259">
    <property type="entry name" value="DHFR"/>
</dbReference>
<dbReference type="Proteomes" id="UP000003880">
    <property type="component" value="Unassembled WGS sequence"/>
</dbReference>
<feature type="domain" description="DHFR" evidence="9">
    <location>
        <begin position="47"/>
        <end position="204"/>
    </location>
</feature>
<dbReference type="GO" id="GO:0006730">
    <property type="term" value="P:one-carbon metabolic process"/>
    <property type="evidence" value="ECO:0007669"/>
    <property type="project" value="UniProtKB-KW"/>
</dbReference>
<dbReference type="PRINTS" id="PR00070">
    <property type="entry name" value="DHFR"/>
</dbReference>
<evidence type="ECO:0000256" key="2">
    <source>
        <dbReference type="ARBA" id="ARBA00009539"/>
    </source>
</evidence>
<dbReference type="InterPro" id="IPR024072">
    <property type="entry name" value="DHFR-like_dom_sf"/>
</dbReference>
<dbReference type="CDD" id="cd00209">
    <property type="entry name" value="DHFR"/>
    <property type="match status" value="1"/>
</dbReference>
<dbReference type="HOGENOM" id="CLU_043966_5_1_6"/>
<dbReference type="GO" id="GO:0070401">
    <property type="term" value="F:NADP+ binding"/>
    <property type="evidence" value="ECO:0007669"/>
    <property type="project" value="UniProtKB-ARBA"/>
</dbReference>
<dbReference type="EMBL" id="ABWL02000016">
    <property type="protein sequence ID" value="EFE07520.1"/>
    <property type="molecule type" value="Genomic_DNA"/>
</dbReference>
<keyword evidence="4" id="KW-0554">One-carbon metabolism</keyword>
<dbReference type="GO" id="GO:0004146">
    <property type="term" value="F:dihydrofolate reductase activity"/>
    <property type="evidence" value="ECO:0007669"/>
    <property type="project" value="UniProtKB-EC"/>
</dbReference>
<organism evidence="10 11">
    <name type="scientific">Citrobacter youngae ATCC 29220</name>
    <dbReference type="NCBI Taxonomy" id="500640"/>
    <lineage>
        <taxon>Bacteria</taxon>
        <taxon>Pseudomonadati</taxon>
        <taxon>Pseudomonadota</taxon>
        <taxon>Gammaproteobacteria</taxon>
        <taxon>Enterobacterales</taxon>
        <taxon>Enterobacteriaceae</taxon>
        <taxon>Citrobacter</taxon>
        <taxon>Citrobacter freundii complex</taxon>
    </lineage>
</organism>
<dbReference type="PANTHER" id="PTHR48069:SF3">
    <property type="entry name" value="DIHYDROFOLATE REDUCTASE"/>
    <property type="match status" value="1"/>
</dbReference>
<dbReference type="Gene3D" id="3.40.430.10">
    <property type="entry name" value="Dihydrofolate Reductase, subunit A"/>
    <property type="match status" value="1"/>
</dbReference>
<evidence type="ECO:0000256" key="3">
    <source>
        <dbReference type="ARBA" id="ARBA00012856"/>
    </source>
</evidence>
<dbReference type="EC" id="1.5.1.3" evidence="3"/>
<evidence type="ECO:0000259" key="9">
    <source>
        <dbReference type="PROSITE" id="PS51330"/>
    </source>
</evidence>
<dbReference type="GO" id="GO:0046655">
    <property type="term" value="P:folic acid metabolic process"/>
    <property type="evidence" value="ECO:0007669"/>
    <property type="project" value="TreeGrafter"/>
</dbReference>
<dbReference type="NCBIfam" id="NF008037">
    <property type="entry name" value="PRK10769.1"/>
    <property type="match status" value="1"/>
</dbReference>
<comment type="pathway">
    <text evidence="1">Cofactor biosynthesis; tetrahydrofolate biosynthesis; 5,6,7,8-tetrahydrofolate from 7,8-dihydrofolate: step 1/1.</text>
</comment>
<evidence type="ECO:0000256" key="1">
    <source>
        <dbReference type="ARBA" id="ARBA00004903"/>
    </source>
</evidence>
<reference evidence="10 11" key="1">
    <citation type="submission" date="2010-02" db="EMBL/GenBank/DDBJ databases">
        <authorList>
            <person name="Weinstock G."/>
            <person name="Sodergren E."/>
            <person name="Clifton S."/>
            <person name="Fulton L."/>
            <person name="Fulton B."/>
            <person name="Courtney L."/>
            <person name="Fronick C."/>
            <person name="Harrison M."/>
            <person name="Strong C."/>
            <person name="Farmer C."/>
            <person name="Delahaunty K."/>
            <person name="Markovic C."/>
            <person name="Hall O."/>
            <person name="Minx P."/>
            <person name="Tomlinson C."/>
            <person name="Mitreva M."/>
            <person name="Nelson J."/>
            <person name="Hou S."/>
            <person name="Wollam A."/>
            <person name="Pepin K.H."/>
            <person name="Johnson M."/>
            <person name="Bhonagiri V."/>
            <person name="Zhang X."/>
            <person name="Suruliraj S."/>
            <person name="Warren W."/>
            <person name="Chinwalla A."/>
            <person name="Mardis E.R."/>
            <person name="Wilson R.K."/>
        </authorList>
    </citation>
    <scope>NUCLEOTIDE SEQUENCE [LARGE SCALE GENOMIC DNA]</scope>
    <source>
        <strain evidence="10 11">ATCC 29220</strain>
    </source>
</reference>
<dbReference type="eggNOG" id="COG0262">
    <property type="taxonomic scope" value="Bacteria"/>
</dbReference>
<dbReference type="AlphaFoldDB" id="D4BF41"/>
<dbReference type="InterPro" id="IPR001796">
    <property type="entry name" value="DHFR_dom"/>
</dbReference>
<dbReference type="SUPFAM" id="SSF53597">
    <property type="entry name" value="Dihydrofolate reductase-like"/>
    <property type="match status" value="1"/>
</dbReference>
<evidence type="ECO:0000256" key="5">
    <source>
        <dbReference type="ARBA" id="ARBA00022857"/>
    </source>
</evidence>
<dbReference type="GO" id="GO:0046654">
    <property type="term" value="P:tetrahydrofolate biosynthetic process"/>
    <property type="evidence" value="ECO:0007669"/>
    <property type="project" value="UniProtKB-UniPathway"/>
</dbReference>
<evidence type="ECO:0000256" key="4">
    <source>
        <dbReference type="ARBA" id="ARBA00022563"/>
    </source>
</evidence>
<protein>
    <recommendedName>
        <fullName evidence="3">dihydrofolate reductase</fullName>
        <ecNumber evidence="3">1.5.1.3</ecNumber>
    </recommendedName>
</protein>
<dbReference type="GO" id="GO:0046452">
    <property type="term" value="P:dihydrofolate metabolic process"/>
    <property type="evidence" value="ECO:0007669"/>
    <property type="project" value="TreeGrafter"/>
</dbReference>
<dbReference type="Pfam" id="PF00186">
    <property type="entry name" value="DHFR_1"/>
    <property type="match status" value="1"/>
</dbReference>
<accession>D4BF41</accession>